<dbReference type="Pfam" id="PF20063">
    <property type="entry name" value="DUF6462"/>
    <property type="match status" value="1"/>
</dbReference>
<dbReference type="InterPro" id="IPR038148">
    <property type="entry name" value="Tn1545/Tn916_Xis"/>
</dbReference>
<organism evidence="1 2">
    <name type="scientific">Enterocloster clostridioformis</name>
    <dbReference type="NCBI Taxonomy" id="1531"/>
    <lineage>
        <taxon>Bacteria</taxon>
        <taxon>Bacillati</taxon>
        <taxon>Bacillota</taxon>
        <taxon>Clostridia</taxon>
        <taxon>Lachnospirales</taxon>
        <taxon>Lachnospiraceae</taxon>
        <taxon>Enterocloster</taxon>
    </lineage>
</organism>
<evidence type="ECO:0000313" key="1">
    <source>
        <dbReference type="EMBL" id="SEU17656.1"/>
    </source>
</evidence>
<gene>
    <name evidence="1" type="ORF">SAMN05216521_108319</name>
</gene>
<name>A0A1I0K202_9FIRM</name>
<accession>A0A1I0K202</accession>
<sequence length="61" mass="7027">MQEKNFAEKALLTIKELQDYTGIGKNNTYKLARESGAAVYIGRHIFVNRKRFDEYLDSITG</sequence>
<dbReference type="EMBL" id="FOIO01000083">
    <property type="protein sequence ID" value="SEU17656.1"/>
    <property type="molecule type" value="Genomic_DNA"/>
</dbReference>
<dbReference type="Gene3D" id="3.90.105.50">
    <property type="match status" value="1"/>
</dbReference>
<proteinExistence type="predicted"/>
<comment type="caution">
    <text evidence="1">The sequence shown here is derived from an EMBL/GenBank/DDBJ whole genome shotgun (WGS) entry which is preliminary data.</text>
</comment>
<evidence type="ECO:0000313" key="2">
    <source>
        <dbReference type="Proteomes" id="UP000182121"/>
    </source>
</evidence>
<protein>
    <submittedName>
        <fullName evidence="1">Helix-turn-helix domain-containing protein</fullName>
    </submittedName>
</protein>
<dbReference type="AlphaFoldDB" id="A0A1I0K202"/>
<dbReference type="Proteomes" id="UP000182121">
    <property type="component" value="Unassembled WGS sequence"/>
</dbReference>
<reference evidence="1 2" key="1">
    <citation type="submission" date="2016-10" db="EMBL/GenBank/DDBJ databases">
        <authorList>
            <person name="Varghese N."/>
            <person name="Submissions S."/>
        </authorList>
    </citation>
    <scope>NUCLEOTIDE SEQUENCE [LARGE SCALE GENOMIC DNA]</scope>
    <source>
        <strain evidence="1 2">NLAE-zl-C196</strain>
    </source>
</reference>
<dbReference type="RefSeq" id="WP_024725881.1">
    <property type="nucleotide sequence ID" value="NZ_FOIO01000083.1"/>
</dbReference>
<dbReference type="InterPro" id="IPR045591">
    <property type="entry name" value="DUF6462"/>
</dbReference>